<dbReference type="EMBL" id="FONL01000022">
    <property type="protein sequence ID" value="SFE82245.1"/>
    <property type="molecule type" value="Genomic_DNA"/>
</dbReference>
<dbReference type="Pfam" id="PF04294">
    <property type="entry name" value="VanW"/>
    <property type="match status" value="1"/>
</dbReference>
<dbReference type="InterPro" id="IPR052913">
    <property type="entry name" value="Glycopeptide_resist_protein"/>
</dbReference>
<dbReference type="AlphaFoldDB" id="A0A1I2DNZ0"/>
<evidence type="ECO:0000313" key="2">
    <source>
        <dbReference type="Proteomes" id="UP000198896"/>
    </source>
</evidence>
<dbReference type="PANTHER" id="PTHR35788">
    <property type="entry name" value="EXPORTED PROTEIN-RELATED"/>
    <property type="match status" value="1"/>
</dbReference>
<name>A0A1I2DNZ0_9FIRM</name>
<proteinExistence type="predicted"/>
<dbReference type="InterPro" id="IPR007391">
    <property type="entry name" value="Vancomycin_resist_VanW"/>
</dbReference>
<evidence type="ECO:0000313" key="1">
    <source>
        <dbReference type="EMBL" id="SFE82245.1"/>
    </source>
</evidence>
<gene>
    <name evidence="1" type="ORF">SAMN05216245_1224</name>
</gene>
<dbReference type="PANTHER" id="PTHR35788:SF1">
    <property type="entry name" value="EXPORTED PROTEIN"/>
    <property type="match status" value="1"/>
</dbReference>
<accession>A0A1I2DNZ0</accession>
<dbReference type="Proteomes" id="UP000198896">
    <property type="component" value="Unassembled WGS sequence"/>
</dbReference>
<keyword evidence="2" id="KW-1185">Reference proteome</keyword>
<organism evidence="1 2">
    <name type="scientific">Succiniclasticum ruminis DSM 9236</name>
    <dbReference type="NCBI Taxonomy" id="1123323"/>
    <lineage>
        <taxon>Bacteria</taxon>
        <taxon>Bacillati</taxon>
        <taxon>Bacillota</taxon>
        <taxon>Negativicutes</taxon>
        <taxon>Acidaminococcales</taxon>
        <taxon>Acidaminococcaceae</taxon>
        <taxon>Succiniclasticum</taxon>
    </lineage>
</organism>
<sequence>MLFCEIHPVCYEISLKKEICKRHIRDLLSKEKFAKTINDTLLPNVVASYSCNLIKRGKGVDLRLQENKAVNIRLACRKIDGIMIYPDEIFSFWHTVGKTTKAKGYKDGRVIIHNKLIPGLGGGLCNLGNTIHYMILHSPLEVVEFHHHSDALAPEEGKRVPFSTGTSISYNYIDYRFKNNTDQNIQLHVWCDDEKLHAELRSEKEFPWKYSLVEEDHHFQKENEKYFRVSKIYREITDRSTGEVLNKELILNNHSEVMYDYDLIPKDLITDR</sequence>
<dbReference type="STRING" id="1123323.SAMN05216245_1224"/>
<dbReference type="RefSeq" id="WP_093914196.1">
    <property type="nucleotide sequence ID" value="NZ_FONL01000022.1"/>
</dbReference>
<protein>
    <submittedName>
        <fullName evidence="1">Vancomycin resistance protein VanW</fullName>
    </submittedName>
</protein>
<dbReference type="OrthoDB" id="9797191at2"/>
<reference evidence="1 2" key="1">
    <citation type="submission" date="2016-10" db="EMBL/GenBank/DDBJ databases">
        <authorList>
            <person name="de Groot N.N."/>
        </authorList>
    </citation>
    <scope>NUCLEOTIDE SEQUENCE [LARGE SCALE GENOMIC DNA]</scope>
    <source>
        <strain evidence="1 2">DSM 9236</strain>
    </source>
</reference>